<evidence type="ECO:0000313" key="1">
    <source>
        <dbReference type="EMBL" id="RHH12506.1"/>
    </source>
</evidence>
<comment type="caution">
    <text evidence="1">The sequence shown here is derived from an EMBL/GenBank/DDBJ whole genome shotgun (WGS) entry which is preliminary data.</text>
</comment>
<evidence type="ECO:0000313" key="2">
    <source>
        <dbReference type="Proteomes" id="UP000266644"/>
    </source>
</evidence>
<dbReference type="AlphaFoldDB" id="A0A396BYU5"/>
<protein>
    <submittedName>
        <fullName evidence="1">Uncharacterized protein</fullName>
    </submittedName>
</protein>
<dbReference type="Proteomes" id="UP000266644">
    <property type="component" value="Unassembled WGS sequence"/>
</dbReference>
<name>A0A396BYU5_BACFG</name>
<accession>A0A396BYU5</accession>
<gene>
    <name evidence="1" type="ORF">DW228_08610</name>
</gene>
<proteinExistence type="predicted"/>
<reference evidence="1 2" key="1">
    <citation type="submission" date="2018-08" db="EMBL/GenBank/DDBJ databases">
        <title>A genome reference for cultivated species of the human gut microbiota.</title>
        <authorList>
            <person name="Zou Y."/>
            <person name="Xue W."/>
            <person name="Luo G."/>
        </authorList>
    </citation>
    <scope>NUCLEOTIDE SEQUENCE [LARGE SCALE GENOMIC DNA]</scope>
    <source>
        <strain evidence="1 2">AM18-6</strain>
    </source>
</reference>
<organism evidence="1 2">
    <name type="scientific">Bacteroides fragilis</name>
    <dbReference type="NCBI Taxonomy" id="817"/>
    <lineage>
        <taxon>Bacteria</taxon>
        <taxon>Pseudomonadati</taxon>
        <taxon>Bacteroidota</taxon>
        <taxon>Bacteroidia</taxon>
        <taxon>Bacteroidales</taxon>
        <taxon>Bacteroidaceae</taxon>
        <taxon>Bacteroides</taxon>
    </lineage>
</organism>
<dbReference type="EMBL" id="QRJE01000011">
    <property type="protein sequence ID" value="RHH12506.1"/>
    <property type="molecule type" value="Genomic_DNA"/>
</dbReference>
<dbReference type="RefSeq" id="WP_122296320.1">
    <property type="nucleotide sequence ID" value="NZ_CABJEQ010000004.1"/>
</dbReference>
<sequence>MHNFYFNECLTENFTEEQFIELLSTTLSEFKTLTLKEELNVDQHIITAKSTYEMIFNGVNIGQALTSIKDKTLKIFALSSFTRSPIEKYLSVDEDFLLDADYKYNGENALNLAIAALNSNLLFTVAVCDALKQDILQLTTHLENKNLNINNLYGETKNTDVIIHVIEQINLDSLSIYERLKSIIGSCDIHTKFERVFLDESPEVQQSIFHTFEKARNRNLATPFSPDGNIIKDVTPECKQGSPSKKSKVYELRVYSPTALRVYFYEYNDNVFIAKIGYKSDYKEENEAQNKDIKLAHNLLETMVLTKRH</sequence>